<evidence type="ECO:0000256" key="1">
    <source>
        <dbReference type="ARBA" id="ARBA00010381"/>
    </source>
</evidence>
<dbReference type="FunFam" id="3.30.300.130:FF:000005">
    <property type="entry name" value="Mitotic spindle-associated mmxd complex subunit"/>
    <property type="match status" value="1"/>
</dbReference>
<dbReference type="InterPro" id="IPR034904">
    <property type="entry name" value="FSCA_dom_sf"/>
</dbReference>
<dbReference type="InterPro" id="IPR002744">
    <property type="entry name" value="MIP18-like"/>
</dbReference>
<dbReference type="AlphaFoldDB" id="A0AAN7YRF9"/>
<evidence type="ECO:0000256" key="2">
    <source>
        <dbReference type="ARBA" id="ARBA00022829"/>
    </source>
</evidence>
<protein>
    <recommendedName>
        <fullName evidence="3">MIP18 family-like domain-containing protein</fullName>
    </recommendedName>
</protein>
<dbReference type="GO" id="GO:0007059">
    <property type="term" value="P:chromosome segregation"/>
    <property type="evidence" value="ECO:0007669"/>
    <property type="project" value="UniProtKB-KW"/>
</dbReference>
<dbReference type="Pfam" id="PF01883">
    <property type="entry name" value="FeS_assembly_P"/>
    <property type="match status" value="1"/>
</dbReference>
<dbReference type="Proteomes" id="UP001344447">
    <property type="component" value="Unassembled WGS sequence"/>
</dbReference>
<dbReference type="GO" id="GO:1990229">
    <property type="term" value="C:iron-sulfur cluster assembly complex"/>
    <property type="evidence" value="ECO:0007669"/>
    <property type="project" value="UniProtKB-ARBA"/>
</dbReference>
<dbReference type="GO" id="GO:0051604">
    <property type="term" value="P:protein maturation"/>
    <property type="evidence" value="ECO:0007669"/>
    <property type="project" value="InterPro"/>
</dbReference>
<organism evidence="4 5">
    <name type="scientific">Dictyostelium firmibasis</name>
    <dbReference type="NCBI Taxonomy" id="79012"/>
    <lineage>
        <taxon>Eukaryota</taxon>
        <taxon>Amoebozoa</taxon>
        <taxon>Evosea</taxon>
        <taxon>Eumycetozoa</taxon>
        <taxon>Dictyostelia</taxon>
        <taxon>Dictyosteliales</taxon>
        <taxon>Dictyosteliaceae</taxon>
        <taxon>Dictyostelium</taxon>
    </lineage>
</organism>
<sequence length="163" mass="18497">MSDNPNPVIYVDNENLNSFEDNENPFNSSRYSIEEDEIDLFDEQEIFDLVRGITDPEHPLTLEQLNVVRIENVNINLQNNYILLYFTPTVPHCSMANLIGLSIKEKLSRSLPKRFKVDVIVTPGSHSSESSVNKQLNDKERVSAALDTSSSILTIVNECIKQN</sequence>
<dbReference type="SUPFAM" id="SSF117916">
    <property type="entry name" value="Fe-S cluster assembly (FSCA) domain-like"/>
    <property type="match status" value="1"/>
</dbReference>
<keyword evidence="5" id="KW-1185">Reference proteome</keyword>
<gene>
    <name evidence="4" type="ORF">RB653_001436</name>
</gene>
<dbReference type="PANTHER" id="PTHR12377:SF0">
    <property type="entry name" value="CYTOSOLIC IRON-SULFUR ASSEMBLY COMPONENT 2B"/>
    <property type="match status" value="1"/>
</dbReference>
<evidence type="ECO:0000313" key="5">
    <source>
        <dbReference type="Proteomes" id="UP001344447"/>
    </source>
</evidence>
<proteinExistence type="inferred from homology"/>
<dbReference type="InterPro" id="IPR039796">
    <property type="entry name" value="MIP18"/>
</dbReference>
<evidence type="ECO:0000313" key="4">
    <source>
        <dbReference type="EMBL" id="KAK5581404.1"/>
    </source>
</evidence>
<dbReference type="PANTHER" id="PTHR12377">
    <property type="entry name" value="CYTOSOLIC IRON-SULFUR ASSEMBLY COMPONENT 2B-RELATED"/>
    <property type="match status" value="1"/>
</dbReference>
<keyword evidence="2" id="KW-0159">Chromosome partition</keyword>
<dbReference type="Gene3D" id="6.10.250.1280">
    <property type="match status" value="1"/>
</dbReference>
<name>A0AAN7YRF9_9MYCE</name>
<accession>A0AAN7YRF9</accession>
<evidence type="ECO:0000259" key="3">
    <source>
        <dbReference type="Pfam" id="PF01883"/>
    </source>
</evidence>
<comment type="caution">
    <text evidence="4">The sequence shown here is derived from an EMBL/GenBank/DDBJ whole genome shotgun (WGS) entry which is preliminary data.</text>
</comment>
<comment type="similarity">
    <text evidence="1">Belongs to the MIP18 family.</text>
</comment>
<dbReference type="Gene3D" id="3.30.300.130">
    <property type="entry name" value="Fe-S cluster assembly (FSCA)"/>
    <property type="match status" value="1"/>
</dbReference>
<reference evidence="4 5" key="1">
    <citation type="submission" date="2023-11" db="EMBL/GenBank/DDBJ databases">
        <title>Dfirmibasis_genome.</title>
        <authorList>
            <person name="Edelbroek B."/>
            <person name="Kjellin J."/>
            <person name="Jerlstrom-Hultqvist J."/>
            <person name="Soderbom F."/>
        </authorList>
    </citation>
    <scope>NUCLEOTIDE SEQUENCE [LARGE SCALE GENOMIC DNA]</scope>
    <source>
        <strain evidence="4 5">TNS-C-14</strain>
    </source>
</reference>
<dbReference type="GO" id="GO:0140535">
    <property type="term" value="C:intracellular protein-containing complex"/>
    <property type="evidence" value="ECO:0007669"/>
    <property type="project" value="UniProtKB-ARBA"/>
</dbReference>
<feature type="domain" description="MIP18 family-like" evidence="3">
    <location>
        <begin position="43"/>
        <end position="119"/>
    </location>
</feature>
<dbReference type="EMBL" id="JAVFKY010000002">
    <property type="protein sequence ID" value="KAK5581404.1"/>
    <property type="molecule type" value="Genomic_DNA"/>
</dbReference>